<comment type="caution">
    <text evidence="5">Lacks conserved residue(s) required for the propagation of feature annotation.</text>
</comment>
<keyword evidence="7" id="KW-0689">Ribosomal protein</keyword>
<evidence type="ECO:0000313" key="8">
    <source>
        <dbReference type="Proteomes" id="UP000293671"/>
    </source>
</evidence>
<dbReference type="PANTHER" id="PTHR43420:SF44">
    <property type="entry name" value="ACETYLTRANSFERASE YPEA"/>
    <property type="match status" value="1"/>
</dbReference>
<dbReference type="GO" id="GO:0005737">
    <property type="term" value="C:cytoplasm"/>
    <property type="evidence" value="ECO:0007669"/>
    <property type="project" value="UniProtKB-SubCell"/>
</dbReference>
<feature type="domain" description="N-acetyltransferase" evidence="6">
    <location>
        <begin position="12"/>
        <end position="159"/>
    </location>
</feature>
<keyword evidence="3 5" id="KW-0808">Transferase</keyword>
<dbReference type="Gene3D" id="3.40.630.30">
    <property type="match status" value="1"/>
</dbReference>
<comment type="catalytic activity">
    <reaction evidence="5">
        <text>N-terminal L-alanyl-[ribosomal protein bS18] + acetyl-CoA = N-terminal N(alpha)-acetyl-L-alanyl-[ribosomal protein bS18] + CoA + H(+)</text>
        <dbReference type="Rhea" id="RHEA:43756"/>
        <dbReference type="Rhea" id="RHEA-COMP:10676"/>
        <dbReference type="Rhea" id="RHEA-COMP:10677"/>
        <dbReference type="ChEBI" id="CHEBI:15378"/>
        <dbReference type="ChEBI" id="CHEBI:57287"/>
        <dbReference type="ChEBI" id="CHEBI:57288"/>
        <dbReference type="ChEBI" id="CHEBI:64718"/>
        <dbReference type="ChEBI" id="CHEBI:83683"/>
        <dbReference type="EC" id="2.3.1.266"/>
    </reaction>
</comment>
<dbReference type="RefSeq" id="WP_130431017.1">
    <property type="nucleotide sequence ID" value="NZ_SHKP01000005.1"/>
</dbReference>
<comment type="similarity">
    <text evidence="1 5">Belongs to the acetyltransferase family. RimI subfamily.</text>
</comment>
<feature type="binding site" evidence="5">
    <location>
        <position position="119"/>
    </location>
    <ligand>
        <name>acetyl-CoA</name>
        <dbReference type="ChEBI" id="CHEBI:57288"/>
    </ligand>
</feature>
<comment type="function">
    <text evidence="5">Acetylates the N-terminal alanine of ribosomal protein bS18.</text>
</comment>
<dbReference type="InterPro" id="IPR006464">
    <property type="entry name" value="AcTrfase_RimI/Ard1"/>
</dbReference>
<comment type="caution">
    <text evidence="7">The sequence shown here is derived from an EMBL/GenBank/DDBJ whole genome shotgun (WGS) entry which is preliminary data.</text>
</comment>
<evidence type="ECO:0000256" key="4">
    <source>
        <dbReference type="ARBA" id="ARBA00023315"/>
    </source>
</evidence>
<proteinExistence type="inferred from homology"/>
<dbReference type="OrthoDB" id="9796919at2"/>
<evidence type="ECO:0000313" key="7">
    <source>
        <dbReference type="EMBL" id="RZU00568.1"/>
    </source>
</evidence>
<keyword evidence="7" id="KW-0687">Ribonucleoprotein</keyword>
<dbReference type="InterPro" id="IPR043690">
    <property type="entry name" value="RimI"/>
</dbReference>
<dbReference type="InterPro" id="IPR016181">
    <property type="entry name" value="Acyl_CoA_acyltransferase"/>
</dbReference>
<reference evidence="7 8" key="1">
    <citation type="submission" date="2019-02" db="EMBL/GenBank/DDBJ databases">
        <title>Genomic Encyclopedia of Type Strains, Phase IV (KMG-IV): sequencing the most valuable type-strain genomes for metagenomic binning, comparative biology and taxonomic classification.</title>
        <authorList>
            <person name="Goeker M."/>
        </authorList>
    </citation>
    <scope>NUCLEOTIDE SEQUENCE [LARGE SCALE GENOMIC DNA]</scope>
    <source>
        <strain evidence="7 8">DSM 19570</strain>
    </source>
</reference>
<dbReference type="HAMAP" id="MF_02210">
    <property type="entry name" value="RimI"/>
    <property type="match status" value="1"/>
</dbReference>
<feature type="active site" description="Proton acceptor" evidence="5">
    <location>
        <position position="114"/>
    </location>
</feature>
<sequence>MSALARESRPAPALVPMDTSMLDVVTEIERAAYDFPWTRGNFLDSMSAGYTLRVLRATPDNIVGYYIAMPGVEELHLLNLTVAPAAQRQGYAHLMLDALRAQAVSLRARELWLEVRASNQRAREIYERFGFRNCGLRRHYYPARGTGREDAVVMSLSLPEVLHGLG</sequence>
<dbReference type="GO" id="GO:0005840">
    <property type="term" value="C:ribosome"/>
    <property type="evidence" value="ECO:0007669"/>
    <property type="project" value="UniProtKB-KW"/>
</dbReference>
<keyword evidence="8" id="KW-1185">Reference proteome</keyword>
<dbReference type="Proteomes" id="UP000293671">
    <property type="component" value="Unassembled WGS sequence"/>
</dbReference>
<dbReference type="EMBL" id="SHKP01000005">
    <property type="protein sequence ID" value="RZU00568.1"/>
    <property type="molecule type" value="Genomic_DNA"/>
</dbReference>
<organism evidence="7 8">
    <name type="scientific">Rivibacter subsaxonicus</name>
    <dbReference type="NCBI Taxonomy" id="457575"/>
    <lineage>
        <taxon>Bacteria</taxon>
        <taxon>Pseudomonadati</taxon>
        <taxon>Pseudomonadota</taxon>
        <taxon>Betaproteobacteria</taxon>
        <taxon>Burkholderiales</taxon>
        <taxon>Rivibacter</taxon>
    </lineage>
</organism>
<comment type="subcellular location">
    <subcellularLocation>
        <location evidence="5">Cytoplasm</location>
    </subcellularLocation>
</comment>
<keyword evidence="2 5" id="KW-0963">Cytoplasm</keyword>
<accession>A0A4Q7VVV8</accession>
<evidence type="ECO:0000256" key="1">
    <source>
        <dbReference type="ARBA" id="ARBA00005395"/>
    </source>
</evidence>
<dbReference type="AlphaFoldDB" id="A0A4Q7VVV8"/>
<dbReference type="SUPFAM" id="SSF55729">
    <property type="entry name" value="Acyl-CoA N-acyltransferases (Nat)"/>
    <property type="match status" value="1"/>
</dbReference>
<dbReference type="InterPro" id="IPR000182">
    <property type="entry name" value="GNAT_dom"/>
</dbReference>
<dbReference type="NCBIfam" id="TIGR01575">
    <property type="entry name" value="rimI"/>
    <property type="match status" value="1"/>
</dbReference>
<dbReference type="PANTHER" id="PTHR43420">
    <property type="entry name" value="ACETYLTRANSFERASE"/>
    <property type="match status" value="1"/>
</dbReference>
<feature type="active site" description="Proton donor" evidence="5">
    <location>
        <position position="126"/>
    </location>
</feature>
<evidence type="ECO:0000259" key="6">
    <source>
        <dbReference type="PROSITE" id="PS51186"/>
    </source>
</evidence>
<evidence type="ECO:0000256" key="2">
    <source>
        <dbReference type="ARBA" id="ARBA00022490"/>
    </source>
</evidence>
<dbReference type="Pfam" id="PF00583">
    <property type="entry name" value="Acetyltransf_1"/>
    <property type="match status" value="1"/>
</dbReference>
<evidence type="ECO:0000256" key="5">
    <source>
        <dbReference type="HAMAP-Rule" id="MF_02210"/>
    </source>
</evidence>
<keyword evidence="4 5" id="KW-0012">Acyltransferase</keyword>
<dbReference type="GO" id="GO:0008999">
    <property type="term" value="F:protein-N-terminal-alanine acetyltransferase activity"/>
    <property type="evidence" value="ECO:0007669"/>
    <property type="project" value="UniProtKB-UniRule"/>
</dbReference>
<gene>
    <name evidence="5" type="primary">rimI</name>
    <name evidence="7" type="ORF">EV670_1278</name>
</gene>
<protein>
    <recommendedName>
        <fullName evidence="5">[Ribosomal protein bS18]-alanine N-acetyltransferase</fullName>
        <ecNumber evidence="5">2.3.1.266</ecNumber>
    </recommendedName>
</protein>
<dbReference type="EC" id="2.3.1.266" evidence="5"/>
<evidence type="ECO:0000256" key="3">
    <source>
        <dbReference type="ARBA" id="ARBA00022679"/>
    </source>
</evidence>
<name>A0A4Q7VVV8_9BURK</name>
<dbReference type="PROSITE" id="PS51186">
    <property type="entry name" value="GNAT"/>
    <property type="match status" value="1"/>
</dbReference>
<dbReference type="InterPro" id="IPR050680">
    <property type="entry name" value="YpeA/RimI_acetyltransf"/>
</dbReference>
<dbReference type="CDD" id="cd04301">
    <property type="entry name" value="NAT_SF"/>
    <property type="match status" value="1"/>
</dbReference>